<feature type="domain" description="ER-bound oxygenase mpaB/mpaB'/Rubber oxygenase catalytic" evidence="1">
    <location>
        <begin position="172"/>
        <end position="306"/>
    </location>
</feature>
<evidence type="ECO:0000259" key="1">
    <source>
        <dbReference type="Pfam" id="PF09995"/>
    </source>
</evidence>
<reference evidence="2" key="2">
    <citation type="journal article" date="2019" name="IMA Fungus">
        <title>Genome sequencing and comparison of five Tilletia species to identify candidate genes for the detection of regulated species infecting wheat.</title>
        <authorList>
            <person name="Nguyen H.D.T."/>
            <person name="Sultana T."/>
            <person name="Kesanakurti P."/>
            <person name="Hambleton S."/>
        </authorList>
    </citation>
    <scope>NUCLEOTIDE SEQUENCE</scope>
    <source>
        <strain evidence="2">DAOMC 236416</strain>
    </source>
</reference>
<dbReference type="EMBL" id="LWDF02000245">
    <property type="protein sequence ID" value="KAE8251461.1"/>
    <property type="molecule type" value="Genomic_DNA"/>
</dbReference>
<dbReference type="PANTHER" id="PTHR36124">
    <property type="match status" value="1"/>
</dbReference>
<comment type="caution">
    <text evidence="2">The sequence shown here is derived from an EMBL/GenBank/DDBJ whole genome shotgun (WGS) entry which is preliminary data.</text>
</comment>
<dbReference type="InterPro" id="IPR018713">
    <property type="entry name" value="MPAB/Lcp_cat_dom"/>
</dbReference>
<sequence>MGLFLLGLLVALGTYMLAVRRLRYEHRDSMLRKYAHKYAANGEEAKRTGKPRLSDERNGLQGIHDAQRIMRTFTMYDLAFTSFVSLQFALFVTYASPTISGLLQKTGQLSERENAPRRYVDTASLIASYLAYPLPPLDLEDNSQKHPDDEGLFEPQDPRGAIAIARTNWLHNRWRSAISRDDMLFTLCTFVQEPEKWAKAYEWRPLEDIEVEAAFAVWRHIGRCFGITDIPESREALAEWREQYESTNMVFAESNRYVAEKTADLLLWNVPKFFHPFAMQVIVSLMYEQLRVAMGYDKPPAWVYSFTTSVLRLRSAFVKNFMLPRKLPKSLVPYDHSKDYFIESPTMLPAVCPASGARASEGRICPVGGHAMSEKSDGAAPTAIGPRMTTTWYDNEPIYSIPARPFSTRWCYERLFVSPKERWGAAKWRSKVLTAGPVQPVPGLGGFRLEELGPIGLERKGIEDVKKEAERLNGGRPLKGAWAIQA</sequence>
<dbReference type="Pfam" id="PF09995">
    <property type="entry name" value="MPAB_Lcp_cat"/>
    <property type="match status" value="1"/>
</dbReference>
<dbReference type="AlphaFoldDB" id="A0A177TEJ5"/>
<dbReference type="InterPro" id="IPR046366">
    <property type="entry name" value="MPAB"/>
</dbReference>
<name>A0A177TEJ5_9BASI</name>
<keyword evidence="3" id="KW-1185">Reference proteome</keyword>
<proteinExistence type="predicted"/>
<dbReference type="GO" id="GO:0016491">
    <property type="term" value="F:oxidoreductase activity"/>
    <property type="evidence" value="ECO:0007669"/>
    <property type="project" value="InterPro"/>
</dbReference>
<evidence type="ECO:0000313" key="3">
    <source>
        <dbReference type="Proteomes" id="UP000077521"/>
    </source>
</evidence>
<reference evidence="2" key="1">
    <citation type="submission" date="2016-04" db="EMBL/GenBank/DDBJ databases">
        <authorList>
            <person name="Nguyen H.D."/>
            <person name="Samba Siva P."/>
            <person name="Cullis J."/>
            <person name="Levesque C.A."/>
            <person name="Hambleton S."/>
        </authorList>
    </citation>
    <scope>NUCLEOTIDE SEQUENCE</scope>
    <source>
        <strain evidence="2">DAOMC 236416</strain>
    </source>
</reference>
<gene>
    <name evidence="2" type="ORF">A4X13_0g3987</name>
</gene>
<accession>A0A177TEJ5</accession>
<evidence type="ECO:0000313" key="2">
    <source>
        <dbReference type="EMBL" id="KAE8251461.1"/>
    </source>
</evidence>
<dbReference type="Proteomes" id="UP000077521">
    <property type="component" value="Unassembled WGS sequence"/>
</dbReference>
<organism evidence="2 3">
    <name type="scientific">Tilletia indica</name>
    <dbReference type="NCBI Taxonomy" id="43049"/>
    <lineage>
        <taxon>Eukaryota</taxon>
        <taxon>Fungi</taxon>
        <taxon>Dikarya</taxon>
        <taxon>Basidiomycota</taxon>
        <taxon>Ustilaginomycotina</taxon>
        <taxon>Exobasidiomycetes</taxon>
        <taxon>Tilletiales</taxon>
        <taxon>Tilletiaceae</taxon>
        <taxon>Tilletia</taxon>
    </lineage>
</organism>
<dbReference type="PANTHER" id="PTHR36124:SF1">
    <property type="entry name" value="ER-BOUND OXYGENASE MPAB_MPAB'_RUBBER OXYGENASE CATALYTIC DOMAIN-CONTAINING PROTEIN"/>
    <property type="match status" value="1"/>
</dbReference>
<protein>
    <recommendedName>
        <fullName evidence="1">ER-bound oxygenase mpaB/mpaB'/Rubber oxygenase catalytic domain-containing protein</fullName>
    </recommendedName>
</protein>